<gene>
    <name evidence="1" type="ORF">ISF_07911</name>
</gene>
<dbReference type="AlphaFoldDB" id="A0A162MFC8"/>
<dbReference type="STRING" id="1081104.A0A162MFC8"/>
<dbReference type="GeneID" id="30024203"/>
<proteinExistence type="predicted"/>
<protein>
    <recommendedName>
        <fullName evidence="3">F-box domain-containing protein</fullName>
    </recommendedName>
</protein>
<evidence type="ECO:0000313" key="1">
    <source>
        <dbReference type="EMBL" id="OAA55400.1"/>
    </source>
</evidence>
<organism evidence="1 2">
    <name type="scientific">Cordyceps fumosorosea (strain ARSEF 2679)</name>
    <name type="common">Isaria fumosorosea</name>
    <dbReference type="NCBI Taxonomy" id="1081104"/>
    <lineage>
        <taxon>Eukaryota</taxon>
        <taxon>Fungi</taxon>
        <taxon>Dikarya</taxon>
        <taxon>Ascomycota</taxon>
        <taxon>Pezizomycotina</taxon>
        <taxon>Sordariomycetes</taxon>
        <taxon>Hypocreomycetidae</taxon>
        <taxon>Hypocreales</taxon>
        <taxon>Cordycipitaceae</taxon>
        <taxon>Cordyceps</taxon>
    </lineage>
</organism>
<reference evidence="1 2" key="1">
    <citation type="journal article" date="2016" name="Genome Biol. Evol.">
        <title>Divergent and convergent evolution of fungal pathogenicity.</title>
        <authorList>
            <person name="Shang Y."/>
            <person name="Xiao G."/>
            <person name="Zheng P."/>
            <person name="Cen K."/>
            <person name="Zhan S."/>
            <person name="Wang C."/>
        </authorList>
    </citation>
    <scope>NUCLEOTIDE SEQUENCE [LARGE SCALE GENOMIC DNA]</scope>
    <source>
        <strain evidence="1 2">ARSEF 2679</strain>
    </source>
</reference>
<evidence type="ECO:0000313" key="2">
    <source>
        <dbReference type="Proteomes" id="UP000076744"/>
    </source>
</evidence>
<comment type="caution">
    <text evidence="1">The sequence shown here is derived from an EMBL/GenBank/DDBJ whole genome shotgun (WGS) entry which is preliminary data.</text>
</comment>
<dbReference type="Proteomes" id="UP000076744">
    <property type="component" value="Unassembled WGS sequence"/>
</dbReference>
<evidence type="ECO:0008006" key="3">
    <source>
        <dbReference type="Google" id="ProtNLM"/>
    </source>
</evidence>
<dbReference type="OrthoDB" id="4757858at2759"/>
<keyword evidence="2" id="KW-1185">Reference proteome</keyword>
<accession>A0A162MFC8</accession>
<sequence>MPLQLLSLPPEILVAMVDHLAPSQADFDKFSDGFKPDISLYRLAQTCTVFRDICVPRLYDICSIKTGANLRRSLCIIRTLIARPEIAKRVKRIIISASLFPKGYRESEIIISTEEAALFNHVLRRGLKMTAAAPLSKVVAGDRMEYQSISESLVCVALTLTPNITSVILLSRSNRMFGSPPEYIPADFQADYFPLLETFSVQNASTDPATAFDKAIGMLPHAAPRVRRLFGWGIDQLPETAYPYVKQVVLGRSRLSSTEMERLPRVFPNLERFTYVDVGPTISRMPDKAAPPVIFEALLALRKTLSHVELGKHIWLTRRASSFTSVRRPPNEVLKSLAQMEVLESLTLPTSFIYAALEEADGPDHLHAERKLAQFLPRSIRSLYLEDVQESDEADLLALAQAAPRQFPNLAQVRFATWSPLEQLPFKDVVRPAFEMRKIKCRFEVVNGGNYMSAFASVPEHWK</sequence>
<dbReference type="RefSeq" id="XP_018701253.1">
    <property type="nucleotide sequence ID" value="XM_018851514.1"/>
</dbReference>
<dbReference type="EMBL" id="AZHB01000025">
    <property type="protein sequence ID" value="OAA55400.1"/>
    <property type="molecule type" value="Genomic_DNA"/>
</dbReference>
<name>A0A162MFC8_CORFA</name>